<dbReference type="Proteomes" id="UP001201812">
    <property type="component" value="Unassembled WGS sequence"/>
</dbReference>
<feature type="domain" description="ShKT" evidence="2">
    <location>
        <begin position="98"/>
        <end position="127"/>
    </location>
</feature>
<comment type="caution">
    <text evidence="3">The sequence shown here is derived from an EMBL/GenBank/DDBJ whole genome shotgun (WGS) entry which is preliminary data.</text>
</comment>
<dbReference type="AlphaFoldDB" id="A0AAD4R3A4"/>
<proteinExistence type="predicted"/>
<dbReference type="Gene3D" id="1.10.10.1870">
    <property type="entry name" value="ShTK domain-like"/>
    <property type="match status" value="1"/>
</dbReference>
<evidence type="ECO:0000259" key="2">
    <source>
        <dbReference type="Pfam" id="PF01549"/>
    </source>
</evidence>
<reference evidence="3" key="1">
    <citation type="submission" date="2022-01" db="EMBL/GenBank/DDBJ databases">
        <title>Genome Sequence Resource for Two Populations of Ditylenchus destructor, the Migratory Endoparasitic Phytonematode.</title>
        <authorList>
            <person name="Zhang H."/>
            <person name="Lin R."/>
            <person name="Xie B."/>
        </authorList>
    </citation>
    <scope>NUCLEOTIDE SEQUENCE</scope>
    <source>
        <strain evidence="3">BazhouSP</strain>
    </source>
</reference>
<accession>A0AAD4R3A4</accession>
<evidence type="ECO:0000313" key="3">
    <source>
        <dbReference type="EMBL" id="KAI1707060.1"/>
    </source>
</evidence>
<feature type="signal peptide" evidence="1">
    <location>
        <begin position="1"/>
        <end position="27"/>
    </location>
</feature>
<feature type="domain" description="ShKT" evidence="2">
    <location>
        <begin position="61"/>
        <end position="90"/>
    </location>
</feature>
<name>A0AAD4R3A4_9BILA</name>
<gene>
    <name evidence="3" type="ORF">DdX_12649</name>
</gene>
<feature type="chain" id="PRO_5042082871" description="ShKT domain-containing protein" evidence="1">
    <location>
        <begin position="28"/>
        <end position="145"/>
    </location>
</feature>
<sequence>MQNCIPNRVVLSSSLAAMIVLIASVNAGYLPESEPLEASGMETPSTEIAAGGARQYVGDGDLVEDCVERLSLCNDPEHQEQMLRECGGTCLREGTGQNHAQNCESMADLCQETSYNDIMSRFCQGTCWAHETQSGSMSKSLEYTY</sequence>
<evidence type="ECO:0000256" key="1">
    <source>
        <dbReference type="SAM" id="SignalP"/>
    </source>
</evidence>
<protein>
    <recommendedName>
        <fullName evidence="2">ShKT domain-containing protein</fullName>
    </recommendedName>
</protein>
<keyword evidence="1" id="KW-0732">Signal</keyword>
<dbReference type="Pfam" id="PF01549">
    <property type="entry name" value="ShK"/>
    <property type="match status" value="2"/>
</dbReference>
<keyword evidence="4" id="KW-1185">Reference proteome</keyword>
<dbReference type="InterPro" id="IPR003582">
    <property type="entry name" value="ShKT_dom"/>
</dbReference>
<organism evidence="3 4">
    <name type="scientific">Ditylenchus destructor</name>
    <dbReference type="NCBI Taxonomy" id="166010"/>
    <lineage>
        <taxon>Eukaryota</taxon>
        <taxon>Metazoa</taxon>
        <taxon>Ecdysozoa</taxon>
        <taxon>Nematoda</taxon>
        <taxon>Chromadorea</taxon>
        <taxon>Rhabditida</taxon>
        <taxon>Tylenchina</taxon>
        <taxon>Tylenchomorpha</taxon>
        <taxon>Sphaerularioidea</taxon>
        <taxon>Anguinidae</taxon>
        <taxon>Anguininae</taxon>
        <taxon>Ditylenchus</taxon>
    </lineage>
</organism>
<evidence type="ECO:0000313" key="4">
    <source>
        <dbReference type="Proteomes" id="UP001201812"/>
    </source>
</evidence>
<dbReference type="EMBL" id="JAKKPZ010000043">
    <property type="protein sequence ID" value="KAI1707060.1"/>
    <property type="molecule type" value="Genomic_DNA"/>
</dbReference>